<protein>
    <submittedName>
        <fullName evidence="1">Uncharacterized protein</fullName>
    </submittedName>
</protein>
<name>A0A9P8IJK4_9PEZI</name>
<accession>A0A9P8IJK4</accession>
<evidence type="ECO:0000313" key="2">
    <source>
        <dbReference type="Proteomes" id="UP000750711"/>
    </source>
</evidence>
<comment type="caution">
    <text evidence="1">The sequence shown here is derived from an EMBL/GenBank/DDBJ whole genome shotgun (WGS) entry which is preliminary data.</text>
</comment>
<dbReference type="EMBL" id="JAGHQM010001982">
    <property type="protein sequence ID" value="KAH0551498.1"/>
    <property type="molecule type" value="Genomic_DNA"/>
</dbReference>
<dbReference type="Proteomes" id="UP000750711">
    <property type="component" value="Unassembled WGS sequence"/>
</dbReference>
<dbReference type="AlphaFoldDB" id="A0A9P8IJK4"/>
<sequence length="173" mass="20036">MGQNLCLTRESRRELGGSMHSWTDDQAERYPTPAIALRQLKQRLWPKQMDLMKEVLDDIHSLCKRHEKKNWAIAFAVLVLFALVCQDSQISAMLSGIWEDEIKENERNGEPYDYTKARECIKAMDGCFDVLTNYFTMGYRKFNPLKDFSEDAKMGLDEDSVTFIEKVRGLAAK</sequence>
<proteinExistence type="predicted"/>
<reference evidence="1" key="1">
    <citation type="submission" date="2021-03" db="EMBL/GenBank/DDBJ databases">
        <title>Comparative genomics and phylogenomic investigation of the class Geoglossomycetes provide insights into ecological specialization and systematics.</title>
        <authorList>
            <person name="Melie T."/>
            <person name="Pirro S."/>
            <person name="Miller A.N."/>
            <person name="Quandt A."/>
        </authorList>
    </citation>
    <scope>NUCLEOTIDE SEQUENCE</scope>
    <source>
        <strain evidence="1">CAQ_001_2017</strain>
    </source>
</reference>
<keyword evidence="2" id="KW-1185">Reference proteome</keyword>
<organism evidence="1 2">
    <name type="scientific">Trichoglossum hirsutum</name>
    <dbReference type="NCBI Taxonomy" id="265104"/>
    <lineage>
        <taxon>Eukaryota</taxon>
        <taxon>Fungi</taxon>
        <taxon>Dikarya</taxon>
        <taxon>Ascomycota</taxon>
        <taxon>Pezizomycotina</taxon>
        <taxon>Geoglossomycetes</taxon>
        <taxon>Geoglossales</taxon>
        <taxon>Geoglossaceae</taxon>
        <taxon>Trichoglossum</taxon>
    </lineage>
</organism>
<feature type="non-terminal residue" evidence="1">
    <location>
        <position position="173"/>
    </location>
</feature>
<gene>
    <name evidence="1" type="ORF">GP486_007288</name>
</gene>
<evidence type="ECO:0000313" key="1">
    <source>
        <dbReference type="EMBL" id="KAH0551498.1"/>
    </source>
</evidence>